<sequence>MVYFRLGWSGLASERFEHGSDEFPVRLVTLCSEVRSIRNNSKINHITEGSMASKAYDESYSNSGCPLNQLDLFIAELADTKASVPDGENTHIIGEELNQIIVGTLLDLSGKYRLFRNAVVQLGGSMVEGTKIGQPDEFDYVFVLPSLQEQSVWTNGEPFYADEYNMNIQSTKLILKMKDLPFIDDILYPEWCDQDENEQRRSQQLIFKDGKSPSRDEIAAMVSVAIYRSLQSLVEKFPKWKHVARLKCPSGRTYLQILKFTDNNGSETLISVDICLAIQIPYRSSSSEHQHLQLLFEFWSINTISCSRRSETPWETSTLKSLPINSSEKRCYRVLKYLIQTFLESHFDMYIMEYKAVIETYTLKTLILKGMVESKKKWGLQRVGQTVLKVLDLIRQDLATVKSKMTSSEPMEDHPLKVSMDYSLHPVSAEPALFPRSKLYHSRKDLNSVFQRPEAIEDQVTTIIELLLMVRDTEEGRQHMLSQIEAIERLKILLKDGTYRIPLMETLKNREESTKSGVYNNFLLIWHVVEREDFKAFMRNSKFGIPVQPDGKQDDCIVFPKRFPVFEFLNCCLFKKEAREEKGIEIMEMDVFDHGDWKQVVCWNVNESVGLKSIIRGELCSFCASQKS</sequence>
<proteinExistence type="predicted"/>
<dbReference type="Proteomes" id="UP001159427">
    <property type="component" value="Unassembled WGS sequence"/>
</dbReference>
<comment type="caution">
    <text evidence="1">The sequence shown here is derived from an EMBL/GenBank/DDBJ whole genome shotgun (WGS) entry which is preliminary data.</text>
</comment>
<dbReference type="Gene3D" id="1.10.1410.40">
    <property type="match status" value="1"/>
</dbReference>
<keyword evidence="2" id="KW-1185">Reference proteome</keyword>
<dbReference type="Gene3D" id="3.30.460.90">
    <property type="match status" value="1"/>
</dbReference>
<gene>
    <name evidence="1" type="ORF">PEVE_00038894</name>
</gene>
<evidence type="ECO:0000313" key="1">
    <source>
        <dbReference type="EMBL" id="CAH3031815.1"/>
    </source>
</evidence>
<name>A0ABN8MMJ8_9CNID</name>
<reference evidence="1 2" key="1">
    <citation type="submission" date="2022-05" db="EMBL/GenBank/DDBJ databases">
        <authorList>
            <consortium name="Genoscope - CEA"/>
            <person name="William W."/>
        </authorList>
    </citation>
    <scope>NUCLEOTIDE SEQUENCE [LARGE SCALE GENOMIC DNA]</scope>
</reference>
<accession>A0ABN8MMJ8</accession>
<dbReference type="EMBL" id="CALNXI010000673">
    <property type="protein sequence ID" value="CAH3031815.1"/>
    <property type="molecule type" value="Genomic_DNA"/>
</dbReference>
<evidence type="ECO:0000313" key="2">
    <source>
        <dbReference type="Proteomes" id="UP001159427"/>
    </source>
</evidence>
<organism evidence="1 2">
    <name type="scientific">Porites evermanni</name>
    <dbReference type="NCBI Taxonomy" id="104178"/>
    <lineage>
        <taxon>Eukaryota</taxon>
        <taxon>Metazoa</taxon>
        <taxon>Cnidaria</taxon>
        <taxon>Anthozoa</taxon>
        <taxon>Hexacorallia</taxon>
        <taxon>Scleractinia</taxon>
        <taxon>Fungiina</taxon>
        <taxon>Poritidae</taxon>
        <taxon>Porites</taxon>
    </lineage>
</organism>
<evidence type="ECO:0008006" key="3">
    <source>
        <dbReference type="Google" id="ProtNLM"/>
    </source>
</evidence>
<protein>
    <recommendedName>
        <fullName evidence="3">Mab-21-like nucleotidyltransferase domain-containing protein</fullName>
    </recommendedName>
</protein>